<dbReference type="PANTHER" id="PTHR33877">
    <property type="entry name" value="SLL1193 PROTEIN"/>
    <property type="match status" value="1"/>
</dbReference>
<protein>
    <recommendedName>
        <fullName evidence="3">HNH nuclease domain-containing protein</fullName>
    </recommendedName>
</protein>
<dbReference type="InterPro" id="IPR052892">
    <property type="entry name" value="NA-targeting_endonuclease"/>
</dbReference>
<feature type="domain" description="HNH nuclease" evidence="3">
    <location>
        <begin position="172"/>
        <end position="222"/>
    </location>
</feature>
<keyword evidence="2" id="KW-1133">Transmembrane helix</keyword>
<feature type="region of interest" description="Disordered" evidence="1">
    <location>
        <begin position="57"/>
        <end position="80"/>
    </location>
</feature>
<dbReference type="InterPro" id="IPR003615">
    <property type="entry name" value="HNH_nuc"/>
</dbReference>
<feature type="transmembrane region" description="Helical" evidence="2">
    <location>
        <begin position="92"/>
        <end position="114"/>
    </location>
</feature>
<dbReference type="PANTHER" id="PTHR33877:SF1">
    <property type="entry name" value="TYPE IV METHYL-DIRECTED RESTRICTION ENZYME ECOKMCRA"/>
    <property type="match status" value="1"/>
</dbReference>
<keyword evidence="2" id="KW-0812">Transmembrane</keyword>
<reference evidence="4" key="1">
    <citation type="journal article" date="2015" name="Nature">
        <title>Complex archaea that bridge the gap between prokaryotes and eukaryotes.</title>
        <authorList>
            <person name="Spang A."/>
            <person name="Saw J.H."/>
            <person name="Jorgensen S.L."/>
            <person name="Zaremba-Niedzwiedzka K."/>
            <person name="Martijn J."/>
            <person name="Lind A.E."/>
            <person name="van Eijk R."/>
            <person name="Schleper C."/>
            <person name="Guy L."/>
            <person name="Ettema T.J."/>
        </authorList>
    </citation>
    <scope>NUCLEOTIDE SEQUENCE</scope>
</reference>
<dbReference type="GO" id="GO:0008270">
    <property type="term" value="F:zinc ion binding"/>
    <property type="evidence" value="ECO:0007669"/>
    <property type="project" value="InterPro"/>
</dbReference>
<dbReference type="Gene3D" id="1.10.30.50">
    <property type="match status" value="1"/>
</dbReference>
<gene>
    <name evidence="4" type="ORF">LCGC14_0756990</name>
</gene>
<name>A0A0F9Q6E4_9ZZZZ</name>
<dbReference type="GO" id="GO:0003676">
    <property type="term" value="F:nucleic acid binding"/>
    <property type="evidence" value="ECO:0007669"/>
    <property type="project" value="InterPro"/>
</dbReference>
<comment type="caution">
    <text evidence="4">The sequence shown here is derived from an EMBL/GenBank/DDBJ whole genome shotgun (WGS) entry which is preliminary data.</text>
</comment>
<organism evidence="4">
    <name type="scientific">marine sediment metagenome</name>
    <dbReference type="NCBI Taxonomy" id="412755"/>
    <lineage>
        <taxon>unclassified sequences</taxon>
        <taxon>metagenomes</taxon>
        <taxon>ecological metagenomes</taxon>
    </lineage>
</organism>
<evidence type="ECO:0000256" key="1">
    <source>
        <dbReference type="SAM" id="MobiDB-lite"/>
    </source>
</evidence>
<dbReference type="AlphaFoldDB" id="A0A0F9Q6E4"/>
<sequence>MWLYDFDNENLKLRGEILCSDCNNKVIDEKYCPNCGKKLENEWKVYLKTPSEKKERFSRKSVLARSTGKQSPQKTKNQTKNLKQKIIKNEKYWYKTIWILGIAFTIYLFLNIYLYLYEISPVFNNIASYGTVIYPIGVLNLVIHFYFLSSNSNEDYSRSTKSQARIRYIPKNVQREVWRRDIGSCVECNSKERLEFDHIIPVSKGGGNTSRNIQLLCERCNRKKSNKI</sequence>
<dbReference type="GO" id="GO:0004519">
    <property type="term" value="F:endonuclease activity"/>
    <property type="evidence" value="ECO:0007669"/>
    <property type="project" value="InterPro"/>
</dbReference>
<feature type="transmembrane region" description="Helical" evidence="2">
    <location>
        <begin position="126"/>
        <end position="148"/>
    </location>
</feature>
<dbReference type="InterPro" id="IPR002711">
    <property type="entry name" value="HNH"/>
</dbReference>
<proteinExistence type="predicted"/>
<dbReference type="CDD" id="cd00085">
    <property type="entry name" value="HNHc"/>
    <property type="match status" value="1"/>
</dbReference>
<evidence type="ECO:0000259" key="3">
    <source>
        <dbReference type="SMART" id="SM00507"/>
    </source>
</evidence>
<dbReference type="SMART" id="SM00507">
    <property type="entry name" value="HNHc"/>
    <property type="match status" value="1"/>
</dbReference>
<evidence type="ECO:0000313" key="4">
    <source>
        <dbReference type="EMBL" id="KKN38079.1"/>
    </source>
</evidence>
<evidence type="ECO:0000256" key="2">
    <source>
        <dbReference type="SAM" id="Phobius"/>
    </source>
</evidence>
<keyword evidence="2" id="KW-0472">Membrane</keyword>
<accession>A0A0F9Q6E4</accession>
<dbReference type="Pfam" id="PF01844">
    <property type="entry name" value="HNH"/>
    <property type="match status" value="1"/>
</dbReference>
<dbReference type="EMBL" id="LAZR01001853">
    <property type="protein sequence ID" value="KKN38079.1"/>
    <property type="molecule type" value="Genomic_DNA"/>
</dbReference>